<keyword evidence="4 5" id="KW-0720">Serine protease</keyword>
<evidence type="ECO:0000256" key="6">
    <source>
        <dbReference type="RuleBase" id="RU003355"/>
    </source>
</evidence>
<gene>
    <name evidence="9" type="primary">LOC118403656</name>
</gene>
<reference evidence="9" key="2">
    <citation type="submission" date="2025-08" db="UniProtKB">
        <authorList>
            <consortium name="RefSeq"/>
        </authorList>
    </citation>
    <scope>IDENTIFICATION</scope>
    <source>
        <strain evidence="9">S238N-H82</strain>
        <tissue evidence="9">Testes</tissue>
    </source>
</reference>
<evidence type="ECO:0000259" key="7">
    <source>
        <dbReference type="Pfam" id="PF00082"/>
    </source>
</evidence>
<dbReference type="InterPro" id="IPR000209">
    <property type="entry name" value="Peptidase_S8/S53_dom"/>
</dbReference>
<protein>
    <submittedName>
        <fullName evidence="9">Subtilisin-like</fullName>
    </submittedName>
</protein>
<dbReference type="InterPro" id="IPR023828">
    <property type="entry name" value="Peptidase_S8_Ser-AS"/>
</dbReference>
<dbReference type="OrthoDB" id="9993711at2759"/>
<dbReference type="GeneID" id="118403656"/>
<proteinExistence type="inferred from homology"/>
<evidence type="ECO:0000256" key="4">
    <source>
        <dbReference type="ARBA" id="ARBA00022825"/>
    </source>
</evidence>
<dbReference type="GO" id="GO:0004252">
    <property type="term" value="F:serine-type endopeptidase activity"/>
    <property type="evidence" value="ECO:0000318"/>
    <property type="project" value="GO_Central"/>
</dbReference>
<dbReference type="PANTHER" id="PTHR43399:SF4">
    <property type="entry name" value="CELL WALL-ASSOCIATED PROTEASE"/>
    <property type="match status" value="1"/>
</dbReference>
<dbReference type="PROSITE" id="PS00136">
    <property type="entry name" value="SUBTILASE_ASP"/>
    <property type="match status" value="1"/>
</dbReference>
<feature type="domain" description="Peptidase S8/S53" evidence="7">
    <location>
        <begin position="118"/>
        <end position="334"/>
    </location>
</feature>
<keyword evidence="8" id="KW-1185">Reference proteome</keyword>
<dbReference type="InterPro" id="IPR015500">
    <property type="entry name" value="Peptidase_S8_subtilisin-rel"/>
</dbReference>
<dbReference type="PROSITE" id="PS00138">
    <property type="entry name" value="SUBTILASE_SER"/>
    <property type="match status" value="1"/>
</dbReference>
<organism evidence="8 9">
    <name type="scientific">Branchiostoma floridae</name>
    <name type="common">Florida lancelet</name>
    <name type="synonym">Amphioxus</name>
    <dbReference type="NCBI Taxonomy" id="7739"/>
    <lineage>
        <taxon>Eukaryota</taxon>
        <taxon>Metazoa</taxon>
        <taxon>Chordata</taxon>
        <taxon>Cephalochordata</taxon>
        <taxon>Leptocardii</taxon>
        <taxon>Amphioxiformes</taxon>
        <taxon>Branchiostomatidae</taxon>
        <taxon>Branchiostoma</taxon>
    </lineage>
</organism>
<comment type="similarity">
    <text evidence="1 5 6">Belongs to the peptidase S8 family.</text>
</comment>
<sequence length="344" mass="37237">MLTKLPFDLETTQCLSLQDFPHVKVKFDDQPSSNPRGNIYSSYYDNTKDVCNDLGIMTEHDWPIDPVKPPNPEFTRDGNSICHDSVVGEPMTSPKVADLYTLPNLSAVLNKISPHHVVTVAVLDTGILSCHKDFAGKIVAMKNFVPNEDNDFYYNDYNGHGTHCAGIMLQTAPFARLVICKVLSSFGQTNQSKWIADAIDWLLNDEEGPKTFCPVDIISMSLGGGLFNSDLKRAVSEAGAQGKVVLAAATNDGRKGMTNIAFPARFGDVICVGSHDRFGQPSLFSSVGRELDFLAPGEDILAPSSRGNYQRMSGTSQATPTVAGITAIVISYAETVGTSAQFSC</sequence>
<dbReference type="Pfam" id="PF00082">
    <property type="entry name" value="Peptidase_S8"/>
    <property type="match status" value="1"/>
</dbReference>
<evidence type="ECO:0000256" key="1">
    <source>
        <dbReference type="ARBA" id="ARBA00011073"/>
    </source>
</evidence>
<accession>A0A9J7HJD8</accession>
<dbReference type="GO" id="GO:0006508">
    <property type="term" value="P:proteolysis"/>
    <property type="evidence" value="ECO:0000318"/>
    <property type="project" value="GO_Central"/>
</dbReference>
<dbReference type="Gene3D" id="3.40.50.200">
    <property type="entry name" value="Peptidase S8/S53 domain"/>
    <property type="match status" value="1"/>
</dbReference>
<evidence type="ECO:0000256" key="5">
    <source>
        <dbReference type="PROSITE-ProRule" id="PRU01240"/>
    </source>
</evidence>
<dbReference type="KEGG" id="bfo:118403656"/>
<keyword evidence="2 5" id="KW-0645">Protease</keyword>
<dbReference type="SUPFAM" id="SSF52743">
    <property type="entry name" value="Subtilisin-like"/>
    <property type="match status" value="1"/>
</dbReference>
<dbReference type="InterPro" id="IPR051048">
    <property type="entry name" value="Peptidase_S8/S53_subtilisin"/>
</dbReference>
<keyword evidence="3 5" id="KW-0378">Hydrolase</keyword>
<dbReference type="PANTHER" id="PTHR43399">
    <property type="entry name" value="SUBTILISIN-RELATED"/>
    <property type="match status" value="1"/>
</dbReference>
<feature type="active site" description="Charge relay system" evidence="5">
    <location>
        <position position="160"/>
    </location>
</feature>
<dbReference type="AlphaFoldDB" id="A0A9J7HJD8"/>
<name>A0A9J7HJD8_BRAFL</name>
<feature type="active site" description="Charge relay system" evidence="5">
    <location>
        <position position="316"/>
    </location>
</feature>
<dbReference type="PROSITE" id="PS51892">
    <property type="entry name" value="SUBTILASE"/>
    <property type="match status" value="1"/>
</dbReference>
<evidence type="ECO:0000256" key="3">
    <source>
        <dbReference type="ARBA" id="ARBA00022801"/>
    </source>
</evidence>
<dbReference type="Proteomes" id="UP000001554">
    <property type="component" value="Chromosome 16"/>
</dbReference>
<evidence type="ECO:0000313" key="8">
    <source>
        <dbReference type="Proteomes" id="UP000001554"/>
    </source>
</evidence>
<feature type="active site" description="Charge relay system" evidence="5">
    <location>
        <position position="124"/>
    </location>
</feature>
<dbReference type="InterPro" id="IPR023827">
    <property type="entry name" value="Peptidase_S8_Asp-AS"/>
</dbReference>
<evidence type="ECO:0000256" key="2">
    <source>
        <dbReference type="ARBA" id="ARBA00022670"/>
    </source>
</evidence>
<dbReference type="InterPro" id="IPR036852">
    <property type="entry name" value="Peptidase_S8/S53_dom_sf"/>
</dbReference>
<dbReference type="PRINTS" id="PR00723">
    <property type="entry name" value="SUBTILISIN"/>
</dbReference>
<dbReference type="RefSeq" id="XP_035658322.1">
    <property type="nucleotide sequence ID" value="XM_035802429.1"/>
</dbReference>
<reference evidence="8" key="1">
    <citation type="journal article" date="2020" name="Nat. Ecol. Evol.">
        <title>Deeply conserved synteny resolves early events in vertebrate evolution.</title>
        <authorList>
            <person name="Simakov O."/>
            <person name="Marletaz F."/>
            <person name="Yue J.X."/>
            <person name="O'Connell B."/>
            <person name="Jenkins J."/>
            <person name="Brandt A."/>
            <person name="Calef R."/>
            <person name="Tung C.H."/>
            <person name="Huang T.K."/>
            <person name="Schmutz J."/>
            <person name="Satoh N."/>
            <person name="Yu J.K."/>
            <person name="Putnam N.H."/>
            <person name="Green R.E."/>
            <person name="Rokhsar D.S."/>
        </authorList>
    </citation>
    <scope>NUCLEOTIDE SEQUENCE [LARGE SCALE GENOMIC DNA]</scope>
    <source>
        <strain evidence="8">S238N-H82</strain>
    </source>
</reference>
<evidence type="ECO:0000313" key="9">
    <source>
        <dbReference type="RefSeq" id="XP_035658322.1"/>
    </source>
</evidence>